<organism evidence="3 4">
    <name type="scientific">Rubritalea spongiae</name>
    <dbReference type="NCBI Taxonomy" id="430797"/>
    <lineage>
        <taxon>Bacteria</taxon>
        <taxon>Pseudomonadati</taxon>
        <taxon>Verrucomicrobiota</taxon>
        <taxon>Verrucomicrobiia</taxon>
        <taxon>Verrucomicrobiales</taxon>
        <taxon>Rubritaleaceae</taxon>
        <taxon>Rubritalea</taxon>
    </lineage>
</organism>
<dbReference type="InterPro" id="IPR011049">
    <property type="entry name" value="Serralysin-like_metalloprot_C"/>
</dbReference>
<accession>A0ABW5E5N6</accession>
<comment type="caution">
    <text evidence="3">The sequence shown here is derived from an EMBL/GenBank/DDBJ whole genome shotgun (WGS) entry which is preliminary data.</text>
</comment>
<dbReference type="InterPro" id="IPR008640">
    <property type="entry name" value="Adhesin_Head_dom"/>
</dbReference>
<dbReference type="Pfam" id="PF05658">
    <property type="entry name" value="YadA_head"/>
    <property type="match status" value="4"/>
</dbReference>
<evidence type="ECO:0000259" key="2">
    <source>
        <dbReference type="Pfam" id="PF05658"/>
    </source>
</evidence>
<keyword evidence="1" id="KW-0732">Signal</keyword>
<feature type="chain" id="PRO_5047187654" description="Trimeric autotransporter adhesin YadA-like head domain-containing protein" evidence="1">
    <location>
        <begin position="21"/>
        <end position="323"/>
    </location>
</feature>
<dbReference type="RefSeq" id="WP_377093836.1">
    <property type="nucleotide sequence ID" value="NZ_JBHSJM010000001.1"/>
</dbReference>
<protein>
    <recommendedName>
        <fullName evidence="2">Trimeric autotransporter adhesin YadA-like head domain-containing protein</fullName>
    </recommendedName>
</protein>
<evidence type="ECO:0000313" key="4">
    <source>
        <dbReference type="Proteomes" id="UP001597297"/>
    </source>
</evidence>
<dbReference type="Proteomes" id="UP001597297">
    <property type="component" value="Unassembled WGS sequence"/>
</dbReference>
<dbReference type="Gene3D" id="2.150.10.10">
    <property type="entry name" value="Serralysin-like metalloprotease, C-terminal"/>
    <property type="match status" value="2"/>
</dbReference>
<sequence length="323" mass="32608">MKKKVLVLTATGLSLVFLVAATSTDQITNPESESLISNWLVVGSPNTHFTPGDQSLTVGDDSQATGEGAVAFAGATASGDKSMAVGWYAQADDFNAIAIGNAARAGYYAVAIGDVTYATGISSFAAGSGRASGMTSAAIGYQAHSSGGYSTAIGYQAHSSGGYSTAIGIWSQSTGEASLAFGGGHASGDSSIAFKGSATGLSSISLARNSVAYGADITVMGKFNDVGSAGFNDDPYLPHPDGHLVVVGNGTDNYTRSNAIVTKHSGETSLINKHWESANPLADATDDPYGDGKALVVEGHALLKGKVVLAEAQGDISMGEFGQ</sequence>
<feature type="domain" description="Trimeric autotransporter adhesin YadA-like head" evidence="2">
    <location>
        <begin position="160"/>
        <end position="184"/>
    </location>
</feature>
<name>A0ABW5E5N6_9BACT</name>
<dbReference type="CDD" id="cd12820">
    <property type="entry name" value="LbR_YadA-like"/>
    <property type="match status" value="1"/>
</dbReference>
<feature type="domain" description="Trimeric autotransporter adhesin YadA-like head" evidence="2">
    <location>
        <begin position="131"/>
        <end position="157"/>
    </location>
</feature>
<feature type="signal peptide" evidence="1">
    <location>
        <begin position="1"/>
        <end position="20"/>
    </location>
</feature>
<keyword evidence="4" id="KW-1185">Reference proteome</keyword>
<reference evidence="4" key="1">
    <citation type="journal article" date="2019" name="Int. J. Syst. Evol. Microbiol.">
        <title>The Global Catalogue of Microorganisms (GCM) 10K type strain sequencing project: providing services to taxonomists for standard genome sequencing and annotation.</title>
        <authorList>
            <consortium name="The Broad Institute Genomics Platform"/>
            <consortium name="The Broad Institute Genome Sequencing Center for Infectious Disease"/>
            <person name="Wu L."/>
            <person name="Ma J."/>
        </authorList>
    </citation>
    <scope>NUCLEOTIDE SEQUENCE [LARGE SCALE GENOMIC DNA]</scope>
    <source>
        <strain evidence="4">JCM 16545</strain>
    </source>
</reference>
<gene>
    <name evidence="3" type="ORF">ACFSQZ_12930</name>
</gene>
<dbReference type="SUPFAM" id="SSF101967">
    <property type="entry name" value="Adhesin YadA, collagen-binding domain"/>
    <property type="match status" value="2"/>
</dbReference>
<feature type="domain" description="Trimeric autotransporter adhesin YadA-like head" evidence="2">
    <location>
        <begin position="52"/>
        <end position="72"/>
    </location>
</feature>
<feature type="domain" description="Trimeric autotransporter adhesin YadA-like head" evidence="2">
    <location>
        <begin position="77"/>
        <end position="102"/>
    </location>
</feature>
<evidence type="ECO:0000313" key="3">
    <source>
        <dbReference type="EMBL" id="MFD2277378.1"/>
    </source>
</evidence>
<evidence type="ECO:0000256" key="1">
    <source>
        <dbReference type="SAM" id="SignalP"/>
    </source>
</evidence>
<proteinExistence type="predicted"/>
<dbReference type="EMBL" id="JBHUJC010000041">
    <property type="protein sequence ID" value="MFD2277378.1"/>
    <property type="molecule type" value="Genomic_DNA"/>
</dbReference>